<feature type="compositionally biased region" description="Basic and acidic residues" evidence="1">
    <location>
        <begin position="10"/>
        <end position="22"/>
    </location>
</feature>
<dbReference type="EMBL" id="RMVG01000006">
    <property type="protein sequence ID" value="RPE01274.1"/>
    <property type="molecule type" value="Genomic_DNA"/>
</dbReference>
<reference evidence="2 3" key="1">
    <citation type="submission" date="2018-11" db="EMBL/GenBank/DDBJ databases">
        <title>Whole genome sequencing of Pantoea sp. RIT388.</title>
        <authorList>
            <person name="Gan H.M."/>
            <person name="Hudson A.O."/>
        </authorList>
    </citation>
    <scope>NUCLEOTIDE SEQUENCE [LARGE SCALE GENOMIC DNA]</scope>
    <source>
        <strain evidence="2 3">RIT388</strain>
    </source>
</reference>
<comment type="caution">
    <text evidence="2">The sequence shown here is derived from an EMBL/GenBank/DDBJ whole genome shotgun (WGS) entry which is preliminary data.</text>
</comment>
<evidence type="ECO:0000313" key="3">
    <source>
        <dbReference type="Proteomes" id="UP000281332"/>
    </source>
</evidence>
<evidence type="ECO:0000313" key="2">
    <source>
        <dbReference type="EMBL" id="RPE01274.1"/>
    </source>
</evidence>
<evidence type="ECO:0000256" key="1">
    <source>
        <dbReference type="SAM" id="MobiDB-lite"/>
    </source>
</evidence>
<organism evidence="2 3">
    <name type="scientific">Candidatus Pantoea deserta</name>
    <dbReference type="NCBI Taxonomy" id="1869313"/>
    <lineage>
        <taxon>Bacteria</taxon>
        <taxon>Pseudomonadati</taxon>
        <taxon>Pseudomonadota</taxon>
        <taxon>Gammaproteobacteria</taxon>
        <taxon>Enterobacterales</taxon>
        <taxon>Erwiniaceae</taxon>
        <taxon>Pantoea</taxon>
    </lineage>
</organism>
<dbReference type="AlphaFoldDB" id="A0A3N4PNW1"/>
<accession>A0A3N4PNW1</accession>
<protein>
    <submittedName>
        <fullName evidence="2">Uncharacterized protein</fullName>
    </submittedName>
</protein>
<keyword evidence="3" id="KW-1185">Reference proteome</keyword>
<dbReference type="Proteomes" id="UP000281332">
    <property type="component" value="Unassembled WGS sequence"/>
</dbReference>
<name>A0A3N4PNW1_9GAMM</name>
<gene>
    <name evidence="2" type="ORF">BBB56_10420</name>
</gene>
<feature type="region of interest" description="Disordered" evidence="1">
    <location>
        <begin position="1"/>
        <end position="33"/>
    </location>
</feature>
<sequence length="120" mass="13131">MSGWPPSGAKKPDGLARRRDSQQGRLDISFPRPRRATESLMSATLFRSPENALSCIFSVHSHSNGYQAIQNCIKTLSAGKENNSVNDSGTIRPCTVAAVIFDNRINAQTEMAQATKLSFF</sequence>
<proteinExistence type="predicted"/>
<dbReference type="RefSeq" id="WP_123800881.1">
    <property type="nucleotide sequence ID" value="NZ_RMVG01000006.1"/>
</dbReference>